<keyword evidence="5" id="KW-1185">Reference proteome</keyword>
<dbReference type="PANTHER" id="PTHR11638">
    <property type="entry name" value="ATP-DEPENDENT CLP PROTEASE"/>
    <property type="match status" value="1"/>
</dbReference>
<keyword evidence="1" id="KW-0547">Nucleotide-binding</keyword>
<dbReference type="GO" id="GO:0005524">
    <property type="term" value="F:ATP binding"/>
    <property type="evidence" value="ECO:0007669"/>
    <property type="project" value="UniProtKB-KW"/>
</dbReference>
<name>A0A8H3INI5_9LECA</name>
<evidence type="ECO:0000259" key="3">
    <source>
        <dbReference type="Pfam" id="PF07724"/>
    </source>
</evidence>
<dbReference type="InterPro" id="IPR001270">
    <property type="entry name" value="ClpA/B"/>
</dbReference>
<dbReference type="PRINTS" id="PR00300">
    <property type="entry name" value="CLPPROTEASEA"/>
</dbReference>
<protein>
    <recommendedName>
        <fullName evidence="3">ATPase AAA-type core domain-containing protein</fullName>
    </recommendedName>
</protein>
<dbReference type="EMBL" id="CAJPDT010000028">
    <property type="protein sequence ID" value="CAF9921695.1"/>
    <property type="molecule type" value="Genomic_DNA"/>
</dbReference>
<dbReference type="PANTHER" id="PTHR11638:SF18">
    <property type="entry name" value="HEAT SHOCK PROTEIN 104"/>
    <property type="match status" value="1"/>
</dbReference>
<dbReference type="OrthoDB" id="47330at2759"/>
<gene>
    <name evidence="4" type="ORF">IMSHALPRED_005250</name>
</gene>
<dbReference type="InterPro" id="IPR027417">
    <property type="entry name" value="P-loop_NTPase"/>
</dbReference>
<dbReference type="Proteomes" id="UP000664534">
    <property type="component" value="Unassembled WGS sequence"/>
</dbReference>
<feature type="domain" description="ATPase AAA-type core" evidence="3">
    <location>
        <begin position="340"/>
        <end position="506"/>
    </location>
</feature>
<dbReference type="SUPFAM" id="SSF52540">
    <property type="entry name" value="P-loop containing nucleoside triphosphate hydrolases"/>
    <property type="match status" value="1"/>
</dbReference>
<evidence type="ECO:0000256" key="2">
    <source>
        <dbReference type="ARBA" id="ARBA00022840"/>
    </source>
</evidence>
<accession>A0A8H3INI5</accession>
<reference evidence="4" key="1">
    <citation type="submission" date="2021-03" db="EMBL/GenBank/DDBJ databases">
        <authorList>
            <person name="Tagirdzhanova G."/>
        </authorList>
    </citation>
    <scope>NUCLEOTIDE SEQUENCE</scope>
</reference>
<sequence length="638" mass="72125">MANNPPAQAPKPPFFNAAQVANQRLREARRRRPARSIEAASDSLESQMATLAMKPQWDFSQVISTNPMGQQHSPTVLPFLLPKVVREQFDTCCDSKSSDAYLDHAKENHDFSIHNLAWGIQNGASENCIERYLTQHNESEIAERLSQWVQVTLGAPFFPILYFAAERNSPEIVRILCHAGAKPSQSISLYGSAIFGIPLLPYTILSAVNKLADTTETLVALLAMGTSPYDVPQDMWQDYIKAPTKDKPKNLGAFDMHETWCTGEIREALCKTFDLLQRYSLWKAAQIERPTIREIQVAQAHKIMPLFETPYYIFGQQLATTQILQRITSRLLFNSPKPLVFFFTGLSGHGKTELARRMGGLLSLELSIIDCTMMQYDTDMFGPWNPYYGSDRGSHLNNHLAEWDGKRSVVFLDEFDKTTKDVRQAMLLLFESGSYTDRRNNKKIDCSKVLWILAANLGVPEITKFWINNLKDRNPEQQKKAPIRDLQATLKQCIIQTFGAPLTGRFSAIVPFLPFNEGERAIIAYKFMRELWHDVRKPIDTNGKRFAGTMFVNFVNDGQIAQHIAERYIEETGARSLADAVEEAIGDILAAEFFKQEGEVKDEMNALPLPNYDVRVVKGSGMINHVEVTCMGIKSLVL</sequence>
<dbReference type="GO" id="GO:0005737">
    <property type="term" value="C:cytoplasm"/>
    <property type="evidence" value="ECO:0007669"/>
    <property type="project" value="TreeGrafter"/>
</dbReference>
<evidence type="ECO:0000313" key="5">
    <source>
        <dbReference type="Proteomes" id="UP000664534"/>
    </source>
</evidence>
<dbReference type="Pfam" id="PF07724">
    <property type="entry name" value="AAA_2"/>
    <property type="match status" value="1"/>
</dbReference>
<dbReference type="InterPro" id="IPR050130">
    <property type="entry name" value="ClpA_ClpB"/>
</dbReference>
<dbReference type="GO" id="GO:0034605">
    <property type="term" value="P:cellular response to heat"/>
    <property type="evidence" value="ECO:0007669"/>
    <property type="project" value="TreeGrafter"/>
</dbReference>
<organism evidence="4 5">
    <name type="scientific">Imshaugia aleurites</name>
    <dbReference type="NCBI Taxonomy" id="172621"/>
    <lineage>
        <taxon>Eukaryota</taxon>
        <taxon>Fungi</taxon>
        <taxon>Dikarya</taxon>
        <taxon>Ascomycota</taxon>
        <taxon>Pezizomycotina</taxon>
        <taxon>Lecanoromycetes</taxon>
        <taxon>OSLEUM clade</taxon>
        <taxon>Lecanoromycetidae</taxon>
        <taxon>Lecanorales</taxon>
        <taxon>Lecanorineae</taxon>
        <taxon>Parmeliaceae</taxon>
        <taxon>Imshaugia</taxon>
    </lineage>
</organism>
<dbReference type="GO" id="GO:0016887">
    <property type="term" value="F:ATP hydrolysis activity"/>
    <property type="evidence" value="ECO:0007669"/>
    <property type="project" value="InterPro"/>
</dbReference>
<dbReference type="InterPro" id="IPR003959">
    <property type="entry name" value="ATPase_AAA_core"/>
</dbReference>
<dbReference type="AlphaFoldDB" id="A0A8H3INI5"/>
<dbReference type="Gene3D" id="3.40.50.300">
    <property type="entry name" value="P-loop containing nucleotide triphosphate hydrolases"/>
    <property type="match status" value="1"/>
</dbReference>
<evidence type="ECO:0000256" key="1">
    <source>
        <dbReference type="ARBA" id="ARBA00022741"/>
    </source>
</evidence>
<keyword evidence="2" id="KW-0067">ATP-binding</keyword>
<comment type="caution">
    <text evidence="4">The sequence shown here is derived from an EMBL/GenBank/DDBJ whole genome shotgun (WGS) entry which is preliminary data.</text>
</comment>
<proteinExistence type="predicted"/>
<evidence type="ECO:0000313" key="4">
    <source>
        <dbReference type="EMBL" id="CAF9921695.1"/>
    </source>
</evidence>